<dbReference type="KEGG" id="knv:Pan216_48230"/>
<dbReference type="PROSITE" id="PS00108">
    <property type="entry name" value="PROTEIN_KINASE_ST"/>
    <property type="match status" value="1"/>
</dbReference>
<dbReference type="InterPro" id="IPR008271">
    <property type="entry name" value="Ser/Thr_kinase_AS"/>
</dbReference>
<dbReference type="PROSITE" id="PS00107">
    <property type="entry name" value="PROTEIN_KINASE_ATP"/>
    <property type="match status" value="1"/>
</dbReference>
<accession>A0A518BAD5</accession>
<dbReference type="EC" id="2.7.11.1" evidence="5"/>
<dbReference type="CDD" id="cd14014">
    <property type="entry name" value="STKc_PknB_like"/>
    <property type="match status" value="1"/>
</dbReference>
<dbReference type="Gene3D" id="3.30.200.20">
    <property type="entry name" value="Phosphorylase Kinase, domain 1"/>
    <property type="match status" value="1"/>
</dbReference>
<dbReference type="RefSeq" id="WP_419192882.1">
    <property type="nucleotide sequence ID" value="NZ_CP036279.1"/>
</dbReference>
<dbReference type="SMART" id="SM00220">
    <property type="entry name" value="S_TKc"/>
    <property type="match status" value="1"/>
</dbReference>
<organism evidence="5 6">
    <name type="scientific">Kolteria novifilia</name>
    <dbReference type="NCBI Taxonomy" id="2527975"/>
    <lineage>
        <taxon>Bacteria</taxon>
        <taxon>Pseudomonadati</taxon>
        <taxon>Planctomycetota</taxon>
        <taxon>Planctomycetia</taxon>
        <taxon>Kolteriales</taxon>
        <taxon>Kolteriaceae</taxon>
        <taxon>Kolteria</taxon>
    </lineage>
</organism>
<protein>
    <submittedName>
        <fullName evidence="5">Serine/threonine-protein kinase PknB</fullName>
        <ecNumber evidence="5">2.7.11.1</ecNumber>
    </submittedName>
</protein>
<keyword evidence="2 3" id="KW-0067">ATP-binding</keyword>
<evidence type="ECO:0000256" key="3">
    <source>
        <dbReference type="PROSITE-ProRule" id="PRU10141"/>
    </source>
</evidence>
<evidence type="ECO:0000256" key="2">
    <source>
        <dbReference type="ARBA" id="ARBA00022840"/>
    </source>
</evidence>
<dbReference type="AlphaFoldDB" id="A0A518BAD5"/>
<evidence type="ECO:0000259" key="4">
    <source>
        <dbReference type="PROSITE" id="PS50011"/>
    </source>
</evidence>
<keyword evidence="5" id="KW-0808">Transferase</keyword>
<sequence length="279" mass="31740">MSEPIGQYKVLGELGSGASSRIFKVRLESDGKEYALKVISVSSSEDRKFVAQAERDYEVSSELKHPSLVRSYAFETNRRMFRTTGAKLLMDYVDGRPLTLVTKLPMIKLVKIFYEVSDGLVYLHRKGIYHADIKPDNIMVTSEVKAKVIDFGLAWKSGESKDRVQGTLEFLAPEQAQKKIVNASTDIFNLGATMYRVFTGKPILSEIRRADSKEKILQVDTLVRPVRKENHDVPKELDLLIRKCVKRAAYNRPVNMKEVRNELRKIGLKLSRANRKSST</sequence>
<gene>
    <name evidence="5" type="primary">pknB_15</name>
    <name evidence="5" type="ORF">Pan216_48230</name>
</gene>
<name>A0A518BAD5_9BACT</name>
<keyword evidence="1 3" id="KW-0547">Nucleotide-binding</keyword>
<dbReference type="Proteomes" id="UP000317093">
    <property type="component" value="Chromosome"/>
</dbReference>
<evidence type="ECO:0000313" key="5">
    <source>
        <dbReference type="EMBL" id="QDU63942.1"/>
    </source>
</evidence>
<keyword evidence="6" id="KW-1185">Reference proteome</keyword>
<dbReference type="GO" id="GO:0005737">
    <property type="term" value="C:cytoplasm"/>
    <property type="evidence" value="ECO:0007669"/>
    <property type="project" value="TreeGrafter"/>
</dbReference>
<dbReference type="GO" id="GO:0004674">
    <property type="term" value="F:protein serine/threonine kinase activity"/>
    <property type="evidence" value="ECO:0007669"/>
    <property type="project" value="UniProtKB-EC"/>
</dbReference>
<evidence type="ECO:0000256" key="1">
    <source>
        <dbReference type="ARBA" id="ARBA00022741"/>
    </source>
</evidence>
<dbReference type="InterPro" id="IPR017441">
    <property type="entry name" value="Protein_kinase_ATP_BS"/>
</dbReference>
<dbReference type="Pfam" id="PF00069">
    <property type="entry name" value="Pkinase"/>
    <property type="match status" value="1"/>
</dbReference>
<dbReference type="InterPro" id="IPR053235">
    <property type="entry name" value="Ser_Thr_kinase"/>
</dbReference>
<dbReference type="PANTHER" id="PTHR24361:SF785">
    <property type="entry name" value="DUAL SPECIFICITY MITOGEN-ACTIVATED PROTEIN KINASE KINASE 1"/>
    <property type="match status" value="1"/>
</dbReference>
<dbReference type="PANTHER" id="PTHR24361">
    <property type="entry name" value="MITOGEN-ACTIVATED KINASE KINASE KINASE"/>
    <property type="match status" value="1"/>
</dbReference>
<reference evidence="5 6" key="1">
    <citation type="submission" date="2019-02" db="EMBL/GenBank/DDBJ databases">
        <title>Deep-cultivation of Planctomycetes and their phenomic and genomic characterization uncovers novel biology.</title>
        <authorList>
            <person name="Wiegand S."/>
            <person name="Jogler M."/>
            <person name="Boedeker C."/>
            <person name="Pinto D."/>
            <person name="Vollmers J."/>
            <person name="Rivas-Marin E."/>
            <person name="Kohn T."/>
            <person name="Peeters S.H."/>
            <person name="Heuer A."/>
            <person name="Rast P."/>
            <person name="Oberbeckmann S."/>
            <person name="Bunk B."/>
            <person name="Jeske O."/>
            <person name="Meyerdierks A."/>
            <person name="Storesund J.E."/>
            <person name="Kallscheuer N."/>
            <person name="Luecker S."/>
            <person name="Lage O.M."/>
            <person name="Pohl T."/>
            <person name="Merkel B.J."/>
            <person name="Hornburger P."/>
            <person name="Mueller R.-W."/>
            <person name="Bruemmer F."/>
            <person name="Labrenz M."/>
            <person name="Spormann A.M."/>
            <person name="Op den Camp H."/>
            <person name="Overmann J."/>
            <person name="Amann R."/>
            <person name="Jetten M.S.M."/>
            <person name="Mascher T."/>
            <person name="Medema M.H."/>
            <person name="Devos D.P."/>
            <person name="Kaster A.-K."/>
            <person name="Ovreas L."/>
            <person name="Rohde M."/>
            <person name="Galperin M.Y."/>
            <person name="Jogler C."/>
        </authorList>
    </citation>
    <scope>NUCLEOTIDE SEQUENCE [LARGE SCALE GENOMIC DNA]</scope>
    <source>
        <strain evidence="5 6">Pan216</strain>
    </source>
</reference>
<proteinExistence type="predicted"/>
<dbReference type="Gene3D" id="1.10.510.10">
    <property type="entry name" value="Transferase(Phosphotransferase) domain 1"/>
    <property type="match status" value="1"/>
</dbReference>
<feature type="domain" description="Protein kinase" evidence="4">
    <location>
        <begin position="8"/>
        <end position="264"/>
    </location>
</feature>
<evidence type="ECO:0000313" key="6">
    <source>
        <dbReference type="Proteomes" id="UP000317093"/>
    </source>
</evidence>
<dbReference type="PIRSF" id="PIRSF000654">
    <property type="entry name" value="Integrin-linked_kinase"/>
    <property type="match status" value="1"/>
</dbReference>
<dbReference type="EMBL" id="CP036279">
    <property type="protein sequence ID" value="QDU63942.1"/>
    <property type="molecule type" value="Genomic_DNA"/>
</dbReference>
<dbReference type="InterPro" id="IPR000719">
    <property type="entry name" value="Prot_kinase_dom"/>
</dbReference>
<dbReference type="GO" id="GO:0005524">
    <property type="term" value="F:ATP binding"/>
    <property type="evidence" value="ECO:0007669"/>
    <property type="project" value="UniProtKB-UniRule"/>
</dbReference>
<keyword evidence="5" id="KW-0418">Kinase</keyword>
<feature type="binding site" evidence="3">
    <location>
        <position position="37"/>
    </location>
    <ligand>
        <name>ATP</name>
        <dbReference type="ChEBI" id="CHEBI:30616"/>
    </ligand>
</feature>
<dbReference type="PROSITE" id="PS50011">
    <property type="entry name" value="PROTEIN_KINASE_DOM"/>
    <property type="match status" value="1"/>
</dbReference>
<dbReference type="InterPro" id="IPR011009">
    <property type="entry name" value="Kinase-like_dom_sf"/>
</dbReference>
<dbReference type="SUPFAM" id="SSF56112">
    <property type="entry name" value="Protein kinase-like (PK-like)"/>
    <property type="match status" value="1"/>
</dbReference>